<keyword evidence="1" id="KW-0472">Membrane</keyword>
<keyword evidence="1" id="KW-1133">Transmembrane helix</keyword>
<protein>
    <submittedName>
        <fullName evidence="2">Uncharacterized protein</fullName>
    </submittedName>
</protein>
<keyword evidence="1" id="KW-0812">Transmembrane</keyword>
<reference evidence="2" key="1">
    <citation type="journal article" date="2015" name="PLoS ONE">
        <title>An Insight into the Sialome of the Lone Star Tick, Amblyomma americanum, with a Glimpse on Its Time Dependent Gene Expression.</title>
        <authorList>
            <person name="Karim S."/>
            <person name="Ribeiro J.M."/>
        </authorList>
    </citation>
    <scope>NUCLEOTIDE SEQUENCE</scope>
    <source>
        <tissue evidence="2">Salivary gland</tissue>
    </source>
</reference>
<dbReference type="AlphaFoldDB" id="A0A0C9SEN4"/>
<feature type="transmembrane region" description="Helical" evidence="1">
    <location>
        <begin position="44"/>
        <end position="63"/>
    </location>
</feature>
<accession>A0A0C9SEN4</accession>
<proteinExistence type="evidence at transcript level"/>
<sequence>MVRPMCVARTSTESLRTAFAVLCIFVWVTATGNRNRYCSQGDRIIVVQLCSVLWFMHRALYCYSQIFFFSTEKSNIEVEQTWDLQESCESFDFKNEKETPNL</sequence>
<evidence type="ECO:0000313" key="2">
    <source>
        <dbReference type="EMBL" id="JAG91673.1"/>
    </source>
</evidence>
<dbReference type="EMBL" id="GBZX01001067">
    <property type="protein sequence ID" value="JAG91673.1"/>
    <property type="molecule type" value="mRNA"/>
</dbReference>
<organism evidence="2">
    <name type="scientific">Amblyomma americanum</name>
    <name type="common">Lone star tick</name>
    <dbReference type="NCBI Taxonomy" id="6943"/>
    <lineage>
        <taxon>Eukaryota</taxon>
        <taxon>Metazoa</taxon>
        <taxon>Ecdysozoa</taxon>
        <taxon>Arthropoda</taxon>
        <taxon>Chelicerata</taxon>
        <taxon>Arachnida</taxon>
        <taxon>Acari</taxon>
        <taxon>Parasitiformes</taxon>
        <taxon>Ixodida</taxon>
        <taxon>Ixodoidea</taxon>
        <taxon>Ixodidae</taxon>
        <taxon>Amblyomminae</taxon>
        <taxon>Amblyomma</taxon>
    </lineage>
</organism>
<name>A0A0C9SEN4_AMBAM</name>
<evidence type="ECO:0000256" key="1">
    <source>
        <dbReference type="SAM" id="Phobius"/>
    </source>
</evidence>